<gene>
    <name evidence="1" type="ORF">CLIB1444_01S19592</name>
</gene>
<dbReference type="Proteomes" id="UP001152531">
    <property type="component" value="Unassembled WGS sequence"/>
</dbReference>
<keyword evidence="2" id="KW-1185">Reference proteome</keyword>
<sequence>MDQVLIPIDDLLNLVGNTIDRELEITYKDEVLTHFIQNYVPDSLGAFISHDDIIISNEIDSIPEDAKYYQLMIIIKSKGQITDVKQIETLIIPINNSEDNDIFDKIRSIINFGLIPIFESSSLKRNVDSDSFINVTRKKFNELSLSLQNLQEKIQVPDLLLSVHPMIKQYETKVDVFEEELLNDSKILNEVTSIVNGWIKQIQAITNLSSDINSQVSISDEIQFWTSLDISLTSLADQLNSVQIQNSINLLNNAKRFHVILSFNNDTNLAEKDLETKLNLSLLKDLPITELTSVNSKDPDCFENLELSISNVFTHLKKLRTVTNFPLEKALLIIELFLKDVEAKFNDLLSNMELLTLRLDDFITLNETSIANIFNTIDLNVKYMINLIRELTRKRHEKFILVRIDQEPINKLKSKIDSLKDFRLKHENLLFVIRNFLRDFDQESKLLEEYNRLSSLNPFDNSKHGQVMWTSSEIFYNTIHNDIQNSITLKLNKLFAKCDTIQDYSIVAEKYKYLAVENTFNISVLTKEDLRMKILEKARDEISEIIRFDTQYGDKLLKDFSMFITLNESSDGSEVKATMARILGIRDKLTFYEDNLITLVGDEWFKYSIGNKVAEQITGLKSKFDPEVVFTDFLDSLVAFTSENKIEIRGKVLKSIETNGENDVVLNYDNKFIAYKEILLHFVSLGFKVPPNLLLEFQKISSLLPIVNNLKENFFIIKNLFLNVLKKPYGQKFEFLIEEDKSSIEQYLNLIKDLNWEYLSQALELRDVETDDSLIEIKSYQTVMGFQQSIEKLNIKLSTISKLHYYLEREIYQQLKACKYNYDEISSIISDLKTKVSGIYTFENISGLCKLIDEEIMDILNERMERELLRFMDEISLDSSVQGQYAVEVSIISGYQNIMMEPKIDDLKATMINKINQIISIVCRQKSLSENNCTVVNESVSKALSKAIMDQQLVIDEVYNHFNKWQTVNSLISLNLDSEDDITKFSFDDSLNHWYDSISRVLSLRSMFYNNKVMFGNVLVDLTNIQTRMSFRFDNFQRSIIKKFADIFQKAIHDFDDVIINATKLLSFNTMDSANFILNLSKFIETKEAFGGSWKQNHDLLVDSSKMLQKFGFVFPTNWTFVEQIDNNLSVIESIINKKQSIIEENFEFIKSRIIGQTNELSETILRFKDDWYSKRPISGDANPTMILNSLKNFESTCNGYISTKESLMMISEYFKIEIPDIEIQVLLDVQEEIKNFHQVWSSINALNGQIQSFKKLKWSEVKPRDIRIKLENLLEESRSLPIKVRQYAAFDDIQQNAKDLMKQNKYLIDLKNENLKDRHWKKLLSSIGYQGKSFQLFNLGDIWDLNLPAHEAIIKSIISQANNEHTLQENIGKIKGKWQSLTFDMFNFNSRVKLIKSWDFLFETCSQDLNELESMRNSASYHAFEQDVNHLEFKLNSFYVLLDIWIEVQRQWVYLEGVFEARNNIANILPLESSRFNNFTYEFLDLMKKVSKIELAIDVLLIGDIETTLERLLDNFSKLRRSLAEFLDKQREQFARFYFIGNDDLLELIGSGNDFIKINFHINKLFYGVSNVGYDTDRSSIVFIESNDGEKVHLETPVSLIKFPNLLEWLKQLDLEIKLTLSSLIKTNIQPIRQFYQSPSREIILKLMDDLPSQVVSVCTQIVFTEFRTDRQLKVEDIQEIIVLLGDIPSTSALGRKKVESLMIELIHQKDVFEQFGTANAERVLATELCYKYDMNSSDPLKALKVQQLEYVFDYGFEYLGIPAKLVYTPLISKCFAAMTQALGQKLGGSPFGPAGTGKTETIKALGGYLGRMVTVFCCDETFDYQSMSRIFLGICKLGCWGCFDEFNRLDEKLLSAVSSQIESIEYGLKHSTSIIEVSGQHINVNSDAGIFITMNPGYVGRNQLPENLKKLFRSFSMERPDKDIIVDVILASQGFKNSRSLAQVIVPFFQELEDKTSNQSHYDFGLRALKSMLNNCGKLKRSVDNVEEVSIIVQSIDETTLPKLIKEDEIVFNELRNKFFYDVEAINFDDEELMSLLKVHCENNGLAFTPAFKKKVLQLNKLQTNHHGIMLVGESGSGKTTCWKSLLKVLEAKTQVEHVNYVIDAKVMKKESLYGSFDPVTREWKDGLLTDILRRINGNLRGEMNKVSWIVFDGDIDPEWAENLNSVLDDNKILTSPNGERIEVHNNVKIIFETDNLKTTTPATISRCGMVWFEKDILDDYSVFESLLFGMELVPVIEDSDSDVEILQIQKSFVGFVKEFINPETLEHIINETLKIEHIMDFNIHRYLNSFNDFLRSYCRKYLHYQIESDKKTMLTDKFVGVSVLLSLIWSFSGDSPLDQRELFATVISNHQCFKNLNIPSVNLIDYDIDIETGEWISWSNKVKFTDLEPHKVAEPNTVVSTTDTVRHESLIRSVLNEHKTLLLCGPPGSGKTMTFLEVLKASPKLDVLQLNFSKDSSPKSLMNSLTQYCEYQKSSNGTIFTPKVSGKWVVVFCDEINLPGVDKYGSQKVISLMRQMIEWKGFWHDKDMQWVTMKNIQFVGACNSPKDPGRQKLSDRFLRHVTLLMVDYPGRSSLEQIYGSFNSAVMKCAPDLKGYTNSVTKAMIDIYCRTKDHLTPQSYAHYIYSPRELTRWTRGLLEAIKVTTYTELGKFLRLWYHEGLRLFHDRLVTDDDRKWTKDLFKEVISETFPFSELEDIMKEPVMFSDWLSQSYEAIERPELYRFINQRLATFSEEEIDVELVLHESFLTHALRIDRVLRQPQGHMILVGASTSGKTTLTKFVSWMNGLKTVQLDVHSKFDIHEFDKCLRDILIRCAKGESICYIIDESSIIETSFIERMNTLLANSEVPGLFEGDDFKSLMNICLEESQNQGLLLDSNDELYKWFTQQISTNLHVVFTITELKDSNRIQVISSPALFNRCVLSYMGDWSPETLFEVGSKKIEELPVDANNYEIPANYESFRRLSSFRDILVDCVIFIHRSIEKTGNYPGKFLQLIDEFISRFNTHQSEMEEVQRHTTNGLNKLRETVLQVARLKEELSHKKKELTKKDLEAGEMLNVMLSEQNEAERKQEFSITAQEELNKQEIEIEERKKHVMKDLAEIEPTILEAKKGVQNIKKQHLTEIRSMTNPPAGVKMTMESVCILVGYQVSSWKDVQLAIRRDDFIPSIVNYNNEEQLTPAIRNYMEETYLSRPDYNFEAVNRASKSCGPLLTWTKAQLTYSSVLQSIGPLREEVKILENGARKTRAQLNALKQMVEDLNASISKYKKDYSSLIRETESIKMEMESVEAKVEKSMKLMNNLTLEKDRWKQTTMKFAETNERIIGNSLLGSAFMVYCGEFDQRDRESLLNQWKGQLDKCSIKYDNALSVVNLLPSELGNSTESSEFVGEDLDELVVENKIIIGTSKIPLIIDPSLQMISSTDTFIKTKKLVVTSFLNESFIKDLENAIRFGGSILIKDSEYYNPIMDSILRHEIQKNGGRLLIKVGDHMIDFDPHFELYLHTADSAIKLSPFIKSRVSVVNFSVSVRNLENQVLNLALRVTKPDIETRRSNLIKLKSEYKGRLKTLELKLLDSISETTGSILDDNRVIEYLDQLKEESHTIDEQMKESDIILETIEQVRNGYNEAATHSSSIFEILKAFSKFSTFYRFSYNDFTDIFANTLKISDTSDVNKLIMDLYKEVYAVISPSLMGTHKVVLGVLLACSYYKQDIGDHFKQFFEGIISIIVNERYTDLGPNFDKIFIQDVSLENLESKVHENIQDQVISKISALVLSLRAGTLNALEFSNGLKEFCSLLFSGTGAYSSKYSIGDFVSHKVTKGKTFILASKQGFDATFKIEQLARAQNQRLQIISLGSKEGTELVKKEIQSISGRGDWLLIQNIQMSPEWLNHLEKIINELTGDSNFRLFLTTNLNCSIPTTLIENSQVLVFENEPTLKSIMLETFKFYDESILTQKTPEFRYIYFLLCWYHSLILARLRYVPVSFTKIHDINESDFQACLMAIDSMVHQGGKTNISPEDIPWDKISLVVGELCYGGKIDNSEDLKYFIDLSSRLFCLQSFSPDFNLIKNPFTNNNKALLKPDGISINTYYQWIHDLPNDIPFSWIELDNNTQDTVILNEQLMICKDILCNIVI</sequence>
<evidence type="ECO:0000313" key="1">
    <source>
        <dbReference type="EMBL" id="CAH6719016.1"/>
    </source>
</evidence>
<protein>
    <submittedName>
        <fullName evidence="1">Dynein heavy chain, cytoplasmic</fullName>
    </submittedName>
</protein>
<reference evidence="1" key="1">
    <citation type="submission" date="2022-06" db="EMBL/GenBank/DDBJ databases">
        <authorList>
            <person name="Legras J.-L."/>
            <person name="Devillers H."/>
            <person name="Grondin C."/>
        </authorList>
    </citation>
    <scope>NUCLEOTIDE SEQUENCE</scope>
    <source>
        <strain evidence="1">CLIB 1444</strain>
    </source>
</reference>
<comment type="caution">
    <text evidence="1">The sequence shown here is derived from an EMBL/GenBank/DDBJ whole genome shotgun (WGS) entry which is preliminary data.</text>
</comment>
<dbReference type="EMBL" id="CALSDN010000001">
    <property type="protein sequence ID" value="CAH6719016.1"/>
    <property type="molecule type" value="Genomic_DNA"/>
</dbReference>
<evidence type="ECO:0000313" key="2">
    <source>
        <dbReference type="Proteomes" id="UP001152531"/>
    </source>
</evidence>
<organism evidence="1 2">
    <name type="scientific">[Candida] jaroonii</name>
    <dbReference type="NCBI Taxonomy" id="467808"/>
    <lineage>
        <taxon>Eukaryota</taxon>
        <taxon>Fungi</taxon>
        <taxon>Dikarya</taxon>
        <taxon>Ascomycota</taxon>
        <taxon>Saccharomycotina</taxon>
        <taxon>Pichiomycetes</taxon>
        <taxon>Debaryomycetaceae</taxon>
        <taxon>Yamadazyma</taxon>
    </lineage>
</organism>
<proteinExistence type="predicted"/>
<accession>A0ACA9Y2H2</accession>
<name>A0ACA9Y2H2_9ASCO</name>